<dbReference type="InterPro" id="IPR034627">
    <property type="entry name" value="Irc6"/>
</dbReference>
<dbReference type="GeneID" id="7047492"/>
<dbReference type="VEuPathDB" id="FungiDB:SJAG_05011"/>
<dbReference type="AlphaFoldDB" id="B6K8D3"/>
<dbReference type="EMBL" id="KE651167">
    <property type="protein sequence ID" value="EEB09787.2"/>
    <property type="molecule type" value="Genomic_DNA"/>
</dbReference>
<reference evidence="2 4" key="1">
    <citation type="journal article" date="2011" name="Science">
        <title>Comparative functional genomics of the fission yeasts.</title>
        <authorList>
            <person name="Rhind N."/>
            <person name="Chen Z."/>
            <person name="Yassour M."/>
            <person name="Thompson D.A."/>
            <person name="Haas B.J."/>
            <person name="Habib N."/>
            <person name="Wapinski I."/>
            <person name="Roy S."/>
            <person name="Lin M.F."/>
            <person name="Heiman D.I."/>
            <person name="Young S.K."/>
            <person name="Furuya K."/>
            <person name="Guo Y."/>
            <person name="Pidoux A."/>
            <person name="Chen H.M."/>
            <person name="Robbertse B."/>
            <person name="Goldberg J.M."/>
            <person name="Aoki K."/>
            <person name="Bayne E.H."/>
            <person name="Berlin A.M."/>
            <person name="Desjardins C.A."/>
            <person name="Dobbs E."/>
            <person name="Dukaj L."/>
            <person name="Fan L."/>
            <person name="FitzGerald M.G."/>
            <person name="French C."/>
            <person name="Gujja S."/>
            <person name="Hansen K."/>
            <person name="Keifenheim D."/>
            <person name="Levin J.Z."/>
            <person name="Mosher R.A."/>
            <person name="Mueller C.A."/>
            <person name="Pfiffner J."/>
            <person name="Priest M."/>
            <person name="Russ C."/>
            <person name="Smialowska A."/>
            <person name="Swoboda P."/>
            <person name="Sykes S.M."/>
            <person name="Vaughn M."/>
            <person name="Vengrova S."/>
            <person name="Yoder R."/>
            <person name="Zeng Q."/>
            <person name="Allshire R."/>
            <person name="Baulcombe D."/>
            <person name="Birren B.W."/>
            <person name="Brown W."/>
            <person name="Ekwall K."/>
            <person name="Kellis M."/>
            <person name="Leatherwood J."/>
            <person name="Levin H."/>
            <person name="Margalit H."/>
            <person name="Martienssen R."/>
            <person name="Nieduszynski C.A."/>
            <person name="Spatafora J.W."/>
            <person name="Friedman N."/>
            <person name="Dalgaard J.Z."/>
            <person name="Baumann P."/>
            <person name="Niki H."/>
            <person name="Regev A."/>
            <person name="Nusbaum C."/>
        </authorList>
    </citation>
    <scope>NUCLEOTIDE SEQUENCE [LARGE SCALE GENOMIC DNA]</scope>
    <source>
        <strain evidence="4">yFS275 / FY16936</strain>
    </source>
</reference>
<evidence type="ECO:0000313" key="3">
    <source>
        <dbReference type="JaponicusDB" id="SJAG_05011"/>
    </source>
</evidence>
<dbReference type="GO" id="GO:0030674">
    <property type="term" value="F:protein-macromolecule adaptor activity"/>
    <property type="evidence" value="ECO:0000318"/>
    <property type="project" value="GO_Central"/>
</dbReference>
<evidence type="ECO:0000313" key="4">
    <source>
        <dbReference type="Proteomes" id="UP000001744"/>
    </source>
</evidence>
<proteinExistence type="predicted"/>
<dbReference type="STRING" id="402676.B6K8D3"/>
<dbReference type="Proteomes" id="UP000001744">
    <property type="component" value="Unassembled WGS sequence"/>
</dbReference>
<accession>B6K8D3</accession>
<evidence type="ECO:0000256" key="1">
    <source>
        <dbReference type="SAM" id="MobiDB-lite"/>
    </source>
</evidence>
<dbReference type="Gene3D" id="3.40.50.11960">
    <property type="match status" value="1"/>
</dbReference>
<feature type="region of interest" description="Disordered" evidence="1">
    <location>
        <begin position="174"/>
        <end position="197"/>
    </location>
</feature>
<dbReference type="RefSeq" id="XP_002176080.2">
    <property type="nucleotide sequence ID" value="XM_002176044.2"/>
</dbReference>
<feature type="compositionally biased region" description="Acidic residues" evidence="1">
    <location>
        <begin position="187"/>
        <end position="197"/>
    </location>
</feature>
<protein>
    <submittedName>
        <fullName evidence="2">Recombination protein Irc6</fullName>
    </submittedName>
</protein>
<dbReference type="OrthoDB" id="10261384at2759"/>
<dbReference type="PANTHER" id="PTHR28043:SF1">
    <property type="entry name" value="INCREASED RECOMBINATION CENTERS PROTEIN 6"/>
    <property type="match status" value="1"/>
</dbReference>
<dbReference type="GO" id="GO:0016192">
    <property type="term" value="P:vesicle-mediated transport"/>
    <property type="evidence" value="ECO:0000318"/>
    <property type="project" value="GO_Central"/>
</dbReference>
<dbReference type="JaponicusDB" id="SJAG_05011">
    <property type="gene designation" value="irc6"/>
</dbReference>
<organism evidence="2 4">
    <name type="scientific">Schizosaccharomyces japonicus (strain yFS275 / FY16936)</name>
    <name type="common">Fission yeast</name>
    <dbReference type="NCBI Taxonomy" id="402676"/>
    <lineage>
        <taxon>Eukaryota</taxon>
        <taxon>Fungi</taxon>
        <taxon>Dikarya</taxon>
        <taxon>Ascomycota</taxon>
        <taxon>Taphrinomycotina</taxon>
        <taxon>Schizosaccharomycetes</taxon>
        <taxon>Schizosaccharomycetales</taxon>
        <taxon>Schizosaccharomycetaceae</taxon>
        <taxon>Schizosaccharomyces</taxon>
    </lineage>
</organism>
<gene>
    <name evidence="3" type="primary">irc6</name>
    <name evidence="2" type="ORF">SJAG_05011</name>
</gene>
<dbReference type="eggNOG" id="ENOG502SAXB">
    <property type="taxonomic scope" value="Eukaryota"/>
</dbReference>
<dbReference type="HOGENOM" id="CLU_098753_0_0_1"/>
<name>B6K8D3_SCHJY</name>
<evidence type="ECO:0000313" key="2">
    <source>
        <dbReference type="EMBL" id="EEB09787.2"/>
    </source>
</evidence>
<keyword evidence="4" id="KW-1185">Reference proteome</keyword>
<dbReference type="PANTHER" id="PTHR28043">
    <property type="entry name" value="INCREASED RECOMBINATION CENTERS PROTEIN 6"/>
    <property type="match status" value="1"/>
</dbReference>
<sequence>MQKKLLIIGKRHSGKMSLLQQLTGSTPEHLETNTEDSHAGLTHKFTIKNSYYETDVDVWVDEYEDINKTISEYRSDEAKEVREFLAAIIFTFREFDETEWKQWENYVENLEEDISVIAVQTEGGRNQNIPDNSILEYVVLEETGSNQYNESVGHQRVKEWLQCCDWQKEDEEETTTLISCSDNSTSNEDDSEMEDQEDDGLLAGDLQSFISRIQNLRDTDMSKSVKHKEAIGILKSLLGNDFDEKELINKSEDIN</sequence>